<dbReference type="PANTHER" id="PTHR43806:SF11">
    <property type="entry name" value="CEREVISIN-RELATED"/>
    <property type="match status" value="1"/>
</dbReference>
<dbReference type="Proteomes" id="UP000077266">
    <property type="component" value="Unassembled WGS sequence"/>
</dbReference>
<feature type="domain" description="Peptidase S8/S53" evidence="5">
    <location>
        <begin position="224"/>
        <end position="282"/>
    </location>
</feature>
<feature type="non-terminal residue" evidence="6">
    <location>
        <position position="1"/>
    </location>
</feature>
<dbReference type="InterPro" id="IPR000209">
    <property type="entry name" value="Peptidase_S8/S53_dom"/>
</dbReference>
<proteinExistence type="inferred from homology"/>
<dbReference type="InterPro" id="IPR050131">
    <property type="entry name" value="Peptidase_S8_subtilisin-like"/>
</dbReference>
<dbReference type="PANTHER" id="PTHR43806">
    <property type="entry name" value="PEPTIDASE S8"/>
    <property type="match status" value="1"/>
</dbReference>
<dbReference type="InterPro" id="IPR036852">
    <property type="entry name" value="Peptidase_S8/S53_dom_sf"/>
</dbReference>
<evidence type="ECO:0000256" key="2">
    <source>
        <dbReference type="ARBA" id="ARBA00022670"/>
    </source>
</evidence>
<dbReference type="SUPFAM" id="SSF52743">
    <property type="entry name" value="Subtilisin-like"/>
    <property type="match status" value="1"/>
</dbReference>
<dbReference type="GO" id="GO:0006508">
    <property type="term" value="P:proteolysis"/>
    <property type="evidence" value="ECO:0007669"/>
    <property type="project" value="UniProtKB-KW"/>
</dbReference>
<evidence type="ECO:0000256" key="1">
    <source>
        <dbReference type="ARBA" id="ARBA00011073"/>
    </source>
</evidence>
<evidence type="ECO:0000313" key="7">
    <source>
        <dbReference type="Proteomes" id="UP000077266"/>
    </source>
</evidence>
<dbReference type="GO" id="GO:0004252">
    <property type="term" value="F:serine-type endopeptidase activity"/>
    <property type="evidence" value="ECO:0007669"/>
    <property type="project" value="InterPro"/>
</dbReference>
<dbReference type="GO" id="GO:0005615">
    <property type="term" value="C:extracellular space"/>
    <property type="evidence" value="ECO:0007669"/>
    <property type="project" value="TreeGrafter"/>
</dbReference>
<keyword evidence="3" id="KW-0378">Hydrolase</keyword>
<sequence>LRRLSEASRRVSAANDTNTSLLYEWPEIDAVRWYFSDGAPLALRAATGEVLAIEHDMLEGLDAIVTQEDAPWGLQRISQAARMNRSDDRAVNFRYTYDEAAGRGVDIYIIDTGALLFDFWFLLPESRCREQASCSSIRISGHVLAGERLSEDTRTATASDGTDVAGTAAGRRDGVAQAANLVAVRFMDEKRKQMAVVQVSSLLYPSNSSQAPFLDAAARSLCYVIAPGMHIASDYIGGVDSTTAMSDTSMATLHVAGLVAYIVSTEGYMSPEDMVKRIKEVAADSVVRGLRDS</sequence>
<evidence type="ECO:0000313" key="6">
    <source>
        <dbReference type="EMBL" id="KZV97049.1"/>
    </source>
</evidence>
<name>A0A166B1C0_EXIGL</name>
<dbReference type="InParanoid" id="A0A166B1C0"/>
<dbReference type="AlphaFoldDB" id="A0A166B1C0"/>
<accession>A0A166B1C0</accession>
<dbReference type="STRING" id="1314781.A0A166B1C0"/>
<gene>
    <name evidence="6" type="ORF">EXIGLDRAFT_814607</name>
</gene>
<comment type="similarity">
    <text evidence="1">Belongs to the peptidase S8 family.</text>
</comment>
<evidence type="ECO:0000259" key="5">
    <source>
        <dbReference type="Pfam" id="PF00082"/>
    </source>
</evidence>
<dbReference type="Gene3D" id="3.40.50.200">
    <property type="entry name" value="Peptidase S8/S53 domain"/>
    <property type="match status" value="2"/>
</dbReference>
<protein>
    <submittedName>
        <fullName evidence="6">Subtilisin-like protein</fullName>
    </submittedName>
</protein>
<dbReference type="OrthoDB" id="19448at2759"/>
<organism evidence="6 7">
    <name type="scientific">Exidia glandulosa HHB12029</name>
    <dbReference type="NCBI Taxonomy" id="1314781"/>
    <lineage>
        <taxon>Eukaryota</taxon>
        <taxon>Fungi</taxon>
        <taxon>Dikarya</taxon>
        <taxon>Basidiomycota</taxon>
        <taxon>Agaricomycotina</taxon>
        <taxon>Agaricomycetes</taxon>
        <taxon>Auriculariales</taxon>
        <taxon>Exidiaceae</taxon>
        <taxon>Exidia</taxon>
    </lineage>
</organism>
<evidence type="ECO:0000256" key="4">
    <source>
        <dbReference type="ARBA" id="ARBA00022825"/>
    </source>
</evidence>
<dbReference type="EMBL" id="KV425935">
    <property type="protein sequence ID" value="KZV97049.1"/>
    <property type="molecule type" value="Genomic_DNA"/>
</dbReference>
<keyword evidence="2" id="KW-0645">Protease</keyword>
<reference evidence="6 7" key="1">
    <citation type="journal article" date="2016" name="Mol. Biol. Evol.">
        <title>Comparative Genomics of Early-Diverging Mushroom-Forming Fungi Provides Insights into the Origins of Lignocellulose Decay Capabilities.</title>
        <authorList>
            <person name="Nagy L.G."/>
            <person name="Riley R."/>
            <person name="Tritt A."/>
            <person name="Adam C."/>
            <person name="Daum C."/>
            <person name="Floudas D."/>
            <person name="Sun H."/>
            <person name="Yadav J.S."/>
            <person name="Pangilinan J."/>
            <person name="Larsson K.H."/>
            <person name="Matsuura K."/>
            <person name="Barry K."/>
            <person name="Labutti K."/>
            <person name="Kuo R."/>
            <person name="Ohm R.A."/>
            <person name="Bhattacharya S.S."/>
            <person name="Shirouzu T."/>
            <person name="Yoshinaga Y."/>
            <person name="Martin F.M."/>
            <person name="Grigoriev I.V."/>
            <person name="Hibbett D.S."/>
        </authorList>
    </citation>
    <scope>NUCLEOTIDE SEQUENCE [LARGE SCALE GENOMIC DNA]</scope>
    <source>
        <strain evidence="6 7">HHB12029</strain>
    </source>
</reference>
<keyword evidence="7" id="KW-1185">Reference proteome</keyword>
<dbReference type="Pfam" id="PF00082">
    <property type="entry name" value="Peptidase_S8"/>
    <property type="match status" value="1"/>
</dbReference>
<evidence type="ECO:0000256" key="3">
    <source>
        <dbReference type="ARBA" id="ARBA00022801"/>
    </source>
</evidence>
<keyword evidence="4" id="KW-0720">Serine protease</keyword>